<evidence type="ECO:0000256" key="2">
    <source>
        <dbReference type="RuleBase" id="RU004429"/>
    </source>
</evidence>
<feature type="transmembrane region" description="Helical" evidence="2">
    <location>
        <begin position="143"/>
        <end position="166"/>
    </location>
</feature>
<keyword evidence="2" id="KW-1133">Transmembrane helix</keyword>
<keyword evidence="2" id="KW-1003">Cell membrane</keyword>
<dbReference type="RefSeq" id="WP_009565427.1">
    <property type="nucleotide sequence ID" value="NZ_AP025160.1"/>
</dbReference>
<comment type="caution">
    <text evidence="3">The sequence shown here is derived from an EMBL/GenBank/DDBJ whole genome shotgun (WGS) entry which is preliminary data.</text>
</comment>
<evidence type="ECO:0000313" key="4">
    <source>
        <dbReference type="Proteomes" id="UP000248886"/>
    </source>
</evidence>
<proteinExistence type="inferred from homology"/>
<dbReference type="Pfam" id="PF00499">
    <property type="entry name" value="Oxidored_q3"/>
    <property type="match status" value="1"/>
</dbReference>
<dbReference type="EMBL" id="QKQP01000005">
    <property type="protein sequence ID" value="PZD80659.1"/>
    <property type="molecule type" value="Genomic_DNA"/>
</dbReference>
<dbReference type="NCBIfam" id="NF005164">
    <property type="entry name" value="PRK06638.1-4"/>
    <property type="match status" value="1"/>
</dbReference>
<dbReference type="Gene3D" id="1.20.120.1200">
    <property type="entry name" value="NADH-ubiquinone/plastoquinone oxidoreductase chain 6, subunit NuoJ"/>
    <property type="match status" value="1"/>
</dbReference>
<comment type="catalytic activity">
    <reaction evidence="2">
        <text>a quinone + NADH + 5 H(+)(in) = a quinol + NAD(+) + 4 H(+)(out)</text>
        <dbReference type="Rhea" id="RHEA:57888"/>
        <dbReference type="ChEBI" id="CHEBI:15378"/>
        <dbReference type="ChEBI" id="CHEBI:24646"/>
        <dbReference type="ChEBI" id="CHEBI:57540"/>
        <dbReference type="ChEBI" id="CHEBI:57945"/>
        <dbReference type="ChEBI" id="CHEBI:132124"/>
    </reaction>
</comment>
<comment type="function">
    <text evidence="2">NDH-1 shuttles electrons from NADH, via FMN and iron-sulfur (Fe-S) centers, to quinones in the respiratory chain. Couples the redox reaction to proton translocation (for every two electrons transferred, four hydrogen ions are translocated across the cytoplasmic membrane), and thus conserves the redox energy in a proton gradient.</text>
</comment>
<organism evidence="3 4">
    <name type="scientific">Acidithiobacillus ferrooxidans</name>
    <name type="common">Thiobacillus ferrooxidans</name>
    <dbReference type="NCBI Taxonomy" id="920"/>
    <lineage>
        <taxon>Bacteria</taxon>
        <taxon>Pseudomonadati</taxon>
        <taxon>Pseudomonadota</taxon>
        <taxon>Acidithiobacillia</taxon>
        <taxon>Acidithiobacillales</taxon>
        <taxon>Acidithiobacillaceae</taxon>
        <taxon>Acidithiobacillus</taxon>
    </lineage>
</organism>
<feature type="transmembrane region" description="Helical" evidence="2">
    <location>
        <begin position="58"/>
        <end position="78"/>
    </location>
</feature>
<protein>
    <recommendedName>
        <fullName evidence="2">NADH-quinone oxidoreductase subunit J</fullName>
        <ecNumber evidence="2">7.1.1.-</ecNumber>
    </recommendedName>
</protein>
<dbReference type="GO" id="GO:0048038">
    <property type="term" value="F:quinone binding"/>
    <property type="evidence" value="ECO:0007669"/>
    <property type="project" value="UniProtKB-UniRule"/>
</dbReference>
<comment type="similarity">
    <text evidence="1 2">Belongs to the complex I subunit 6 family.</text>
</comment>
<keyword evidence="2" id="KW-0874">Quinone</keyword>
<dbReference type="EC" id="7.1.1.-" evidence="2"/>
<feature type="transmembrane region" description="Helical" evidence="2">
    <location>
        <begin position="32"/>
        <end position="52"/>
    </location>
</feature>
<dbReference type="InterPro" id="IPR001457">
    <property type="entry name" value="NADH_UbQ/plastoQ_OxRdtase_su6"/>
</dbReference>
<dbReference type="OrthoDB" id="5295927at2"/>
<keyword evidence="2" id="KW-0520">NAD</keyword>
<dbReference type="InterPro" id="IPR042106">
    <property type="entry name" value="Nuo/plastoQ_OxRdtase_6_NuoJ"/>
</dbReference>
<comment type="subcellular location">
    <subcellularLocation>
        <location evidence="2">Cell membrane</location>
        <topology evidence="2">Multi-pass membrane protein</topology>
    </subcellularLocation>
</comment>
<evidence type="ECO:0000256" key="1">
    <source>
        <dbReference type="ARBA" id="ARBA00005698"/>
    </source>
</evidence>
<name>A0A2W1K242_ACIFR</name>
<reference evidence="3 4" key="1">
    <citation type="submission" date="2018-06" db="EMBL/GenBank/DDBJ databases">
        <title>Draft sequence of Acidithiobacillus ferrooxidans CCM 4253.</title>
        <authorList>
            <person name="Moya-Beltran A."/>
            <person name="Castro M."/>
            <person name="Covarrubias P.C."/>
            <person name="Issotta F."/>
            <person name="Janiczek O."/>
            <person name="Mandl M."/>
            <person name="Kucera J."/>
            <person name="Quatrini R."/>
        </authorList>
    </citation>
    <scope>NUCLEOTIDE SEQUENCE [LARGE SCALE GENOMIC DNA]</scope>
    <source>
        <strain evidence="3 4">CCM 4253</strain>
    </source>
</reference>
<keyword evidence="2" id="KW-0472">Membrane</keyword>
<gene>
    <name evidence="3" type="ORF">DN052_09445</name>
</gene>
<dbReference type="OMA" id="AWVQVLI"/>
<dbReference type="GeneID" id="65281670"/>
<feature type="transmembrane region" description="Helical" evidence="2">
    <location>
        <begin position="6"/>
        <end position="25"/>
    </location>
</feature>
<evidence type="ECO:0000313" key="3">
    <source>
        <dbReference type="EMBL" id="PZD80659.1"/>
    </source>
</evidence>
<dbReference type="PANTHER" id="PTHR33269">
    <property type="entry name" value="NADH-UBIQUINONE OXIDOREDUCTASE CHAIN 6"/>
    <property type="match status" value="1"/>
</dbReference>
<dbReference type="AlphaFoldDB" id="A0A2W1K242"/>
<dbReference type="GO" id="GO:0005886">
    <property type="term" value="C:plasma membrane"/>
    <property type="evidence" value="ECO:0007669"/>
    <property type="project" value="UniProtKB-SubCell"/>
</dbReference>
<dbReference type="PANTHER" id="PTHR33269:SF17">
    <property type="entry name" value="NADH-UBIQUINONE OXIDOREDUCTASE CHAIN 6"/>
    <property type="match status" value="1"/>
</dbReference>
<sequence>MLPVTTILFYIFSAILLGSATLVITARNPVYATLYLVLAFFNAAALFILLGAEFLGLILILVYVGAVMVLFLFVVMMLDINLARIKEGFLSYLPLGLAIAILGVLELAVVFWTSSLGHIPAPAALPADTDNTRALGILLYTKYLYPFEIAAVILLVAIIAAIALTLRRRTGTKTQNIAAQMAVRAKDRVQLVDLREPE</sequence>
<dbReference type="GO" id="GO:0008137">
    <property type="term" value="F:NADH dehydrogenase (ubiquinone) activity"/>
    <property type="evidence" value="ECO:0007669"/>
    <property type="project" value="UniProtKB-UniRule"/>
</dbReference>
<feature type="transmembrane region" description="Helical" evidence="2">
    <location>
        <begin position="90"/>
        <end position="112"/>
    </location>
</feature>
<dbReference type="Proteomes" id="UP000248886">
    <property type="component" value="Unassembled WGS sequence"/>
</dbReference>
<keyword evidence="2" id="KW-0812">Transmembrane</keyword>
<accession>A0A2W1K242</accession>